<dbReference type="Proteomes" id="UP001186974">
    <property type="component" value="Unassembled WGS sequence"/>
</dbReference>
<organism evidence="1 2">
    <name type="scientific">Coniosporium uncinatum</name>
    <dbReference type="NCBI Taxonomy" id="93489"/>
    <lineage>
        <taxon>Eukaryota</taxon>
        <taxon>Fungi</taxon>
        <taxon>Dikarya</taxon>
        <taxon>Ascomycota</taxon>
        <taxon>Pezizomycotina</taxon>
        <taxon>Dothideomycetes</taxon>
        <taxon>Dothideomycetes incertae sedis</taxon>
        <taxon>Coniosporium</taxon>
    </lineage>
</organism>
<name>A0ACC3E0C1_9PEZI</name>
<reference evidence="1" key="1">
    <citation type="submission" date="2024-09" db="EMBL/GenBank/DDBJ databases">
        <title>Black Yeasts Isolated from many extreme environments.</title>
        <authorList>
            <person name="Coleine C."/>
            <person name="Stajich J.E."/>
            <person name="Selbmann L."/>
        </authorList>
    </citation>
    <scope>NUCLEOTIDE SEQUENCE</scope>
    <source>
        <strain evidence="1">CCFEE 5737</strain>
    </source>
</reference>
<accession>A0ACC3E0C1</accession>
<gene>
    <name evidence="1" type="ORF">LTS18_007869</name>
</gene>
<dbReference type="EMBL" id="JAWDJW010000002">
    <property type="protein sequence ID" value="KAK3082312.1"/>
    <property type="molecule type" value="Genomic_DNA"/>
</dbReference>
<evidence type="ECO:0000313" key="1">
    <source>
        <dbReference type="EMBL" id="KAK3082312.1"/>
    </source>
</evidence>
<sequence length="721" mass="80907">MSSTSPTAAGRTDSRTPSQTAAHGEQHVELTNMANERPSLPVEEDLMQLARLGEIRAIQKLFDTGRYDATYTDEQGITALHWAAINGHHALCHFLIQSGAKVNAKGGDAAATPVLWAAKRCHYYVVDLLLQHGADPLMTDDQGFNLLHSATLDGNVFQLVLLLHQDIPVDIPDAEGHTSLMWAAYRGYPAVVDVLLKWGASIYARDDKGFTALHWALVKGAMHPIVKLVEYGSDRFAETNDGKAPATVAEEMNSKRQWHRALAECGFNADGSPTNFPLSPLVKDKRVFFKRLCFSSPFVILYCSLYILSSLPVYFAVPLSLVVSYGMQVLVIQMLRWAPADLKSIHRTPFLAGVFAGTLFWVGVRWITKLMPWTYKTNPFMNLGFAICLALCTYFYFKTMLADPGYIPKLGSRNQQKAVIEELLAARKFDEQHFCVTCMVRKPLRSKHCKRCNRCVAKEDHHCPWVDNCIATNNHRSFVLYIVTMELGIVLFVWLCLSYLQVVPVNKMYEGHQCNVLRPDLCELFNKDSFTIVLLIWTSLQFIWATMLLFVQFVQIARATTTYESMKGHGHGHGAGDALTSFVTTGSTSMEDAQVTGADAGPTPGTPHHHSRRQQKEGCWTQWKRLLGLDTFVMTALHGSRAGEVQRQARSNPFNRGIMSNCKDFWCEPGSVFGEKENGEALLGGERVNYTKLYEPPPRMDGRWAREEVQDQLEAQRMVDS</sequence>
<keyword evidence="2" id="KW-1185">Reference proteome</keyword>
<evidence type="ECO:0000313" key="2">
    <source>
        <dbReference type="Proteomes" id="UP001186974"/>
    </source>
</evidence>
<comment type="caution">
    <text evidence="1">The sequence shown here is derived from an EMBL/GenBank/DDBJ whole genome shotgun (WGS) entry which is preliminary data.</text>
</comment>
<proteinExistence type="predicted"/>
<protein>
    <submittedName>
        <fullName evidence="1">Uncharacterized protein</fullName>
    </submittedName>
</protein>